<dbReference type="GO" id="GO:0003824">
    <property type="term" value="F:catalytic activity"/>
    <property type="evidence" value="ECO:0007669"/>
    <property type="project" value="InterPro"/>
</dbReference>
<comment type="caution">
    <text evidence="4">The sequence shown here is derived from an EMBL/GenBank/DDBJ whole genome shotgun (WGS) entry which is preliminary data.</text>
</comment>
<dbReference type="InterPro" id="IPR002182">
    <property type="entry name" value="NB-ARC"/>
</dbReference>
<dbReference type="EMBL" id="JAELUR010000003">
    <property type="protein sequence ID" value="KAG7434522.1"/>
    <property type="molecule type" value="Genomic_DNA"/>
</dbReference>
<dbReference type="Pfam" id="PF13424">
    <property type="entry name" value="TPR_12"/>
    <property type="match status" value="2"/>
</dbReference>
<accession>A0A8J5Q6Y8</accession>
<dbReference type="AlphaFoldDB" id="A0A8J5Q6Y8"/>
<dbReference type="InterPro" id="IPR000845">
    <property type="entry name" value="Nucleoside_phosphorylase_d"/>
</dbReference>
<feature type="region of interest" description="Disordered" evidence="1">
    <location>
        <begin position="332"/>
        <end position="352"/>
    </location>
</feature>
<evidence type="ECO:0000313" key="4">
    <source>
        <dbReference type="EMBL" id="KAG7434522.1"/>
    </source>
</evidence>
<evidence type="ECO:0000259" key="3">
    <source>
        <dbReference type="Pfam" id="PF01048"/>
    </source>
</evidence>
<dbReference type="Pfam" id="PF00931">
    <property type="entry name" value="NB-ARC"/>
    <property type="match status" value="1"/>
</dbReference>
<evidence type="ECO:0000313" key="5">
    <source>
        <dbReference type="Proteomes" id="UP000693942"/>
    </source>
</evidence>
<dbReference type="GO" id="GO:0043531">
    <property type="term" value="F:ADP binding"/>
    <property type="evidence" value="ECO:0007669"/>
    <property type="project" value="InterPro"/>
</dbReference>
<dbReference type="Pfam" id="PF01048">
    <property type="entry name" value="PNP_UDP_1"/>
    <property type="match status" value="1"/>
</dbReference>
<feature type="domain" description="NB-ARC" evidence="2">
    <location>
        <begin position="376"/>
        <end position="545"/>
    </location>
</feature>
<reference evidence="4" key="1">
    <citation type="submission" date="2021-04" db="EMBL/GenBank/DDBJ databases">
        <title>First draft genome resource for Brassicaceae pathogens Fusarium oxysporum f. sp. raphani and Fusarium oxysporum f. sp. rapae.</title>
        <authorList>
            <person name="Asai S."/>
        </authorList>
    </citation>
    <scope>NUCLEOTIDE SEQUENCE</scope>
    <source>
        <strain evidence="4">Tf1262</strain>
    </source>
</reference>
<dbReference type="PANTHER" id="PTHR46082">
    <property type="entry name" value="ATP/GTP-BINDING PROTEIN-RELATED"/>
    <property type="match status" value="1"/>
</dbReference>
<evidence type="ECO:0000256" key="1">
    <source>
        <dbReference type="SAM" id="MobiDB-lite"/>
    </source>
</evidence>
<dbReference type="PANTHER" id="PTHR46082:SF6">
    <property type="entry name" value="AAA+ ATPASE DOMAIN-CONTAINING PROTEIN-RELATED"/>
    <property type="match status" value="1"/>
</dbReference>
<dbReference type="InterPro" id="IPR053137">
    <property type="entry name" value="NLR-like"/>
</dbReference>
<feature type="compositionally biased region" description="Polar residues" evidence="1">
    <location>
        <begin position="332"/>
        <end position="349"/>
    </location>
</feature>
<dbReference type="Pfam" id="PF13374">
    <property type="entry name" value="TPR_10"/>
    <property type="match status" value="1"/>
</dbReference>
<evidence type="ECO:0000259" key="2">
    <source>
        <dbReference type="Pfam" id="PF00931"/>
    </source>
</evidence>
<dbReference type="Proteomes" id="UP000693942">
    <property type="component" value="Unassembled WGS sequence"/>
</dbReference>
<organism evidence="4 5">
    <name type="scientific">Fusarium oxysporum f. sp. raphani</name>
    <dbReference type="NCBI Taxonomy" id="96318"/>
    <lineage>
        <taxon>Eukaryota</taxon>
        <taxon>Fungi</taxon>
        <taxon>Dikarya</taxon>
        <taxon>Ascomycota</taxon>
        <taxon>Pezizomycotina</taxon>
        <taxon>Sordariomycetes</taxon>
        <taxon>Hypocreomycetidae</taxon>
        <taxon>Hypocreales</taxon>
        <taxon>Nectriaceae</taxon>
        <taxon>Fusarium</taxon>
        <taxon>Fusarium oxysporum species complex</taxon>
    </lineage>
</organism>
<feature type="domain" description="Nucleoside phosphorylase" evidence="3">
    <location>
        <begin position="18"/>
        <end position="279"/>
    </location>
</feature>
<gene>
    <name evidence="4" type="primary">Klc-4</name>
    <name evidence="4" type="ORF">Forpi1262_v005359</name>
</gene>
<proteinExistence type="predicted"/>
<name>A0A8J5Q6Y8_FUSOX</name>
<protein>
    <submittedName>
        <fullName evidence="4">Kinesin light chain</fullName>
    </submittedName>
</protein>
<dbReference type="GO" id="GO:0009116">
    <property type="term" value="P:nucleoside metabolic process"/>
    <property type="evidence" value="ECO:0007669"/>
    <property type="project" value="InterPro"/>
</dbReference>
<sequence>MSTQSPRPPRPKDRRDFEIAIICALPLEADAVEALFDHHWDDEDPPFDKERGDPNAYSTGVIGRHNVVLAYMPGMGKVNAAVVASNWGKSFPGIKLALIVGVCGVVPFKLNEDEIVLGDVIISDGIIQYDFGRQLPGRFARKDTLLDSLGRPNQEIRGILTKLKTLWHRRQLSAKMVEYLDVLRQEPELRAEYPGSTKDRLFEASYRHTEDQKSCEQLGCNGGLVLRSRLEITGARPTPDVHVGLMASGDSVLKSGKDRDRIAAAEGVIAFEMEGAGVWDSFPCIVVKGACDYADSHKSKVWQRYAAATAAACAKAFLSFWVPSLTQAANPESSLPLQSRDSSNQSQTARAVDERQMQPAFLVPFLKNDLFVGRDDILKRLQGLLFQEGRRKVALVGLGGIGKTQIALQLAYWIQKNKQDYSVFWVPALSRASFEQACMEIIDACGIPAADSDNAIESVREYLSSRRAGKWLLVVDNADDANIVMGSAGAESGIYQSLPKSDEGRILFTTRYRKVAVSVAGRNVLEVPAMSREDARSYFKQALIQKMSLSDKQVIDHLLALLTHLPLAITQAAAYLNENQISLTEYLQLFENTDRDRIELLSAEFQDNTRYKQSQGPVATTWFISFNQIRKDDELASRILMFLAYIEPKAVPRSMLPEGKSQQQLTRAIGTLCGYRFLDKRGSTEVFDMHSLVYLAIRSWVAENDLEKKQRQAAIARLSEVFPTDDWENRDLWRQYLPHAIKLLSPSEDDWSEELCWLGYWVGRCLLIDGRAIEAVELLKYVVAVRETTLAENHPDRLASQHELAIAYQANGQIAEAVKLLQHVVTVQETILAENHPDRLASQHVLAGAYEANGQIAEAVKLLQHVVAVKETTLAENHPDRLASQHVLAGAYEANGQITEAVKLLQHVVAVKETTLAENHPSRLASQHELSGAYQANGQITEAVKLLEHVVAVEETTLAENHPDRLASQHALAGAYKANGQIAEAVKLLKHVVARKRRIMSSNHPSRLVSERLLQCCYGILNASTNSMS</sequence>